<dbReference type="InterPro" id="IPR027246">
    <property type="entry name" value="Porin_Euk/Tom40"/>
</dbReference>
<dbReference type="OrthoDB" id="7827681at2759"/>
<proteinExistence type="inferred from homology"/>
<dbReference type="CDD" id="cd07306">
    <property type="entry name" value="Porin3_VDAC"/>
    <property type="match status" value="1"/>
</dbReference>
<comment type="function">
    <text evidence="11">Forms a channel through the cell membrane that allows diffusion of small hydrophilic molecules. The channel adopts an open conformation at low or zero membrane potential and a closed conformation at potentials above 30-40 mV. The open state has a weak anion selectivity whereas the closed state is cation-selective.</text>
</comment>
<keyword evidence="14" id="KW-1185">Reference proteome</keyword>
<evidence type="ECO:0000313" key="14">
    <source>
        <dbReference type="Proteomes" id="UP000664521"/>
    </source>
</evidence>
<evidence type="ECO:0000256" key="12">
    <source>
        <dbReference type="ARBA" id="ARBA00073272"/>
    </source>
</evidence>
<keyword evidence="8" id="KW-0626">Porin</keyword>
<dbReference type="InterPro" id="IPR001925">
    <property type="entry name" value="Porin_Euk"/>
</dbReference>
<evidence type="ECO:0000313" key="13">
    <source>
        <dbReference type="EMBL" id="CAF9931981.1"/>
    </source>
</evidence>
<evidence type="ECO:0000256" key="6">
    <source>
        <dbReference type="ARBA" id="ARBA00022787"/>
    </source>
</evidence>
<comment type="caution">
    <text evidence="13">The sequence shown here is derived from an EMBL/GenBank/DDBJ whole genome shotgun (WGS) entry which is preliminary data.</text>
</comment>
<evidence type="ECO:0000256" key="2">
    <source>
        <dbReference type="ARBA" id="ARBA00007780"/>
    </source>
</evidence>
<dbReference type="Gene3D" id="2.40.160.10">
    <property type="entry name" value="Porin"/>
    <property type="match status" value="1"/>
</dbReference>
<evidence type="ECO:0000256" key="10">
    <source>
        <dbReference type="ARBA" id="ARBA00023136"/>
    </source>
</evidence>
<keyword evidence="5" id="KW-0812">Transmembrane</keyword>
<evidence type="ECO:0000256" key="9">
    <source>
        <dbReference type="ARBA" id="ARBA00023128"/>
    </source>
</evidence>
<dbReference type="FunFam" id="2.40.160.10:FF:000004">
    <property type="entry name" value="Por1 mitochondrial outer membrane porin"/>
    <property type="match status" value="1"/>
</dbReference>
<dbReference type="PRINTS" id="PR00185">
    <property type="entry name" value="EUKARYTPORIN"/>
</dbReference>
<evidence type="ECO:0000256" key="8">
    <source>
        <dbReference type="ARBA" id="ARBA00023114"/>
    </source>
</evidence>
<protein>
    <recommendedName>
        <fullName evidence="12">Mitochondrial outer membrane protein porin</fullName>
    </recommendedName>
</protein>
<evidence type="ECO:0000256" key="11">
    <source>
        <dbReference type="ARBA" id="ARBA00054641"/>
    </source>
</evidence>
<dbReference type="EMBL" id="CAJPDS010000061">
    <property type="protein sequence ID" value="CAF9931981.1"/>
    <property type="molecule type" value="Genomic_DNA"/>
</dbReference>
<organism evidence="13 14">
    <name type="scientific">Heterodermia speciosa</name>
    <dbReference type="NCBI Taxonomy" id="116794"/>
    <lineage>
        <taxon>Eukaryota</taxon>
        <taxon>Fungi</taxon>
        <taxon>Dikarya</taxon>
        <taxon>Ascomycota</taxon>
        <taxon>Pezizomycotina</taxon>
        <taxon>Lecanoromycetes</taxon>
        <taxon>OSLEUM clade</taxon>
        <taxon>Lecanoromycetidae</taxon>
        <taxon>Caliciales</taxon>
        <taxon>Physciaceae</taxon>
        <taxon>Heterodermia</taxon>
    </lineage>
</organism>
<keyword evidence="9" id="KW-0496">Mitochondrion</keyword>
<comment type="subcellular location">
    <subcellularLocation>
        <location evidence="1">Mitochondrion outer membrane</location>
    </subcellularLocation>
</comment>
<evidence type="ECO:0000256" key="1">
    <source>
        <dbReference type="ARBA" id="ARBA00004294"/>
    </source>
</evidence>
<dbReference type="GO" id="GO:0015288">
    <property type="term" value="F:porin activity"/>
    <property type="evidence" value="ECO:0007669"/>
    <property type="project" value="UniProtKB-KW"/>
</dbReference>
<dbReference type="AlphaFoldDB" id="A0A8H3FWG2"/>
<accession>A0A8H3FWG2</accession>
<evidence type="ECO:0000256" key="5">
    <source>
        <dbReference type="ARBA" id="ARBA00022692"/>
    </source>
</evidence>
<dbReference type="Pfam" id="PF01459">
    <property type="entry name" value="Porin_3"/>
    <property type="match status" value="1"/>
</dbReference>
<dbReference type="PANTHER" id="PTHR11743:SF70">
    <property type="entry name" value="GH26960P-RELATED"/>
    <property type="match status" value="1"/>
</dbReference>
<dbReference type="GO" id="GO:0005741">
    <property type="term" value="C:mitochondrial outer membrane"/>
    <property type="evidence" value="ECO:0007669"/>
    <property type="project" value="UniProtKB-SubCell"/>
</dbReference>
<sequence length="283" mass="30045">MAVPAFSDIAKASNDILNRDFYHVSAASLDIKSKAPNGVTFNVKGKASHEGKNAGNIEAKYADTLSGLTVTQGWSTANVLDTKIELNEKIAKGLKAEILGQFLPSSQNVVAKLNLHFKQPNFHGRAFVDATNGPTANIDAVIGHEGFVVGVEAGYDVSKAAITRYAAAVGYSMPLYSTAVTASNNLSIFSFSYYHKVNSEVEAGAKASWDSKAGNTVGLEVAGKWRLDPTSFAKAKVNDRGIAALAYNVLLRPGVKVGIGMSFDTQHLKEASHKVGASFEFEG</sequence>
<name>A0A8H3FWG2_9LECA</name>
<dbReference type="GO" id="GO:0008308">
    <property type="term" value="F:voltage-gated monoatomic anion channel activity"/>
    <property type="evidence" value="ECO:0007669"/>
    <property type="project" value="InterPro"/>
</dbReference>
<keyword evidence="7" id="KW-0406">Ion transport</keyword>
<gene>
    <name evidence="13" type="primary">POR1</name>
    <name evidence="13" type="ORF">HETSPECPRED_008234</name>
</gene>
<evidence type="ECO:0000256" key="4">
    <source>
        <dbReference type="ARBA" id="ARBA00022452"/>
    </source>
</evidence>
<dbReference type="GO" id="GO:0046930">
    <property type="term" value="C:pore complex"/>
    <property type="evidence" value="ECO:0007669"/>
    <property type="project" value="UniProtKB-KW"/>
</dbReference>
<dbReference type="PANTHER" id="PTHR11743">
    <property type="entry name" value="VOLTAGE-DEPENDENT ANION-SELECTIVE CHANNEL"/>
    <property type="match status" value="1"/>
</dbReference>
<dbReference type="Proteomes" id="UP000664521">
    <property type="component" value="Unassembled WGS sequence"/>
</dbReference>
<dbReference type="InterPro" id="IPR023614">
    <property type="entry name" value="Porin_dom_sf"/>
</dbReference>
<keyword evidence="10" id="KW-0472">Membrane</keyword>
<evidence type="ECO:0000256" key="3">
    <source>
        <dbReference type="ARBA" id="ARBA00022448"/>
    </source>
</evidence>
<evidence type="ECO:0000256" key="7">
    <source>
        <dbReference type="ARBA" id="ARBA00023065"/>
    </source>
</evidence>
<keyword evidence="4" id="KW-1134">Transmembrane beta strand</keyword>
<keyword evidence="6" id="KW-1000">Mitochondrion outer membrane</keyword>
<reference evidence="13" key="1">
    <citation type="submission" date="2021-03" db="EMBL/GenBank/DDBJ databases">
        <authorList>
            <person name="Tagirdzhanova G."/>
        </authorList>
    </citation>
    <scope>NUCLEOTIDE SEQUENCE</scope>
</reference>
<comment type="similarity">
    <text evidence="2">Belongs to the eukaryotic mitochondrial porin family.</text>
</comment>
<keyword evidence="3" id="KW-0813">Transport</keyword>